<feature type="transmembrane region" description="Helical" evidence="1">
    <location>
        <begin position="38"/>
        <end position="56"/>
    </location>
</feature>
<feature type="transmembrane region" description="Helical" evidence="1">
    <location>
        <begin position="89"/>
        <end position="110"/>
    </location>
</feature>
<keyword evidence="4" id="KW-1185">Reference proteome</keyword>
<dbReference type="EMBL" id="JANKHG010000016">
    <property type="protein sequence ID" value="MCR2746118.1"/>
    <property type="molecule type" value="Genomic_DNA"/>
</dbReference>
<feature type="transmembrane region" description="Helical" evidence="1">
    <location>
        <begin position="190"/>
        <end position="208"/>
    </location>
</feature>
<dbReference type="InterPro" id="IPR002541">
    <property type="entry name" value="Cyt_c_assembly"/>
</dbReference>
<reference evidence="3" key="1">
    <citation type="submission" date="2022-07" db="EMBL/GenBank/DDBJ databases">
        <authorList>
            <person name="Xamxidin M."/>
        </authorList>
    </citation>
    <scope>NUCLEOTIDE SEQUENCE</scope>
    <source>
        <strain evidence="3">YS8-69</strain>
    </source>
</reference>
<feature type="domain" description="Cytochrome c assembly protein" evidence="2">
    <location>
        <begin position="43"/>
        <end position="274"/>
    </location>
</feature>
<keyword evidence="1" id="KW-1133">Transmembrane helix</keyword>
<feature type="transmembrane region" description="Helical" evidence="1">
    <location>
        <begin position="122"/>
        <end position="147"/>
    </location>
</feature>
<dbReference type="RefSeq" id="WP_257511363.1">
    <property type="nucleotide sequence ID" value="NZ_JANKHG010000016.1"/>
</dbReference>
<feature type="transmembrane region" description="Helical" evidence="1">
    <location>
        <begin position="6"/>
        <end position="26"/>
    </location>
</feature>
<dbReference type="Pfam" id="PF01578">
    <property type="entry name" value="Cytochrom_C_asm"/>
    <property type="match status" value="1"/>
</dbReference>
<dbReference type="InterPro" id="IPR052372">
    <property type="entry name" value="YpjD/HemX"/>
</dbReference>
<keyword evidence="1" id="KW-0812">Transmembrane</keyword>
<name>A0ABT1XHP6_9BURK</name>
<gene>
    <name evidence="3" type="primary">ccsA</name>
    <name evidence="3" type="ORF">NSP04_05615</name>
</gene>
<proteinExistence type="predicted"/>
<comment type="caution">
    <text evidence="3">The sequence shown here is derived from an EMBL/GenBank/DDBJ whole genome shotgun (WGS) entry which is preliminary data.</text>
</comment>
<keyword evidence="1" id="KW-0472">Membrane</keyword>
<evidence type="ECO:0000313" key="3">
    <source>
        <dbReference type="EMBL" id="MCR2746118.1"/>
    </source>
</evidence>
<organism evidence="3 4">
    <name type="scientific">Limnobacter parvus</name>
    <dbReference type="NCBI Taxonomy" id="2939690"/>
    <lineage>
        <taxon>Bacteria</taxon>
        <taxon>Pseudomonadati</taxon>
        <taxon>Pseudomonadota</taxon>
        <taxon>Betaproteobacteria</taxon>
        <taxon>Burkholderiales</taxon>
        <taxon>Burkholderiaceae</taxon>
        <taxon>Limnobacter</taxon>
    </lineage>
</organism>
<dbReference type="Proteomes" id="UP001165267">
    <property type="component" value="Unassembled WGS sequence"/>
</dbReference>
<evidence type="ECO:0000256" key="1">
    <source>
        <dbReference type="SAM" id="Phobius"/>
    </source>
</evidence>
<evidence type="ECO:0000313" key="4">
    <source>
        <dbReference type="Proteomes" id="UP001165267"/>
    </source>
</evidence>
<accession>A0ABT1XHP6</accession>
<feature type="transmembrane region" description="Helical" evidence="1">
    <location>
        <begin position="223"/>
        <end position="242"/>
    </location>
</feature>
<sequence>MNNTILYALAVPLLSASGGLAALNVFGKWSASEGVNRALVALALAVSGYLLGTLLFQADGMHFGFVIGLMCVAWLASLVAFVEGFFNRVPLLELIVFPLCAAVFLLPLWMGEDSVIRMAGDLLFQVHLLIALAAYSLLGIAAAHGVVMAFQEKALHQPVASTQENRLLRERLLDQLPSLLTMESILFRQLWAGFVLLSLTLATGFLFSEEWSGSSWRFDHKTLFAIISWCSFAVLLGGRVVFGWRGKVALRWCLGSYAVLVLAYFGTQFVLEFILKRAV</sequence>
<dbReference type="PANTHER" id="PTHR38034:SF1">
    <property type="entry name" value="INNER MEMBRANE PROTEIN YPJD"/>
    <property type="match status" value="1"/>
</dbReference>
<evidence type="ECO:0000259" key="2">
    <source>
        <dbReference type="Pfam" id="PF01578"/>
    </source>
</evidence>
<protein>
    <submittedName>
        <fullName evidence="3">Cytochrome c biogenesis protein CcsA</fullName>
    </submittedName>
</protein>
<feature type="transmembrane region" description="Helical" evidence="1">
    <location>
        <begin position="254"/>
        <end position="275"/>
    </location>
</feature>
<feature type="transmembrane region" description="Helical" evidence="1">
    <location>
        <begin position="62"/>
        <end position="82"/>
    </location>
</feature>
<dbReference type="PANTHER" id="PTHR38034">
    <property type="entry name" value="INNER MEMBRANE PROTEIN YPJD"/>
    <property type="match status" value="1"/>
</dbReference>